<dbReference type="SMART" id="SM00109">
    <property type="entry name" value="C1"/>
    <property type="match status" value="1"/>
</dbReference>
<keyword evidence="1" id="KW-0597">Phosphoprotein</keyword>
<evidence type="ECO:0000259" key="8">
    <source>
        <dbReference type="PROSITE" id="PS50003"/>
    </source>
</evidence>
<keyword evidence="3" id="KW-0862">Zinc</keyword>
<dbReference type="Proteomes" id="UP000639338">
    <property type="component" value="Unassembled WGS sequence"/>
</dbReference>
<protein>
    <submittedName>
        <fullName evidence="10">Uncharacterized protein</fullName>
    </submittedName>
</protein>
<feature type="region of interest" description="Disordered" evidence="7">
    <location>
        <begin position="557"/>
        <end position="584"/>
    </location>
</feature>
<feature type="coiled-coil region" evidence="6">
    <location>
        <begin position="218"/>
        <end position="320"/>
    </location>
</feature>
<comment type="caution">
    <text evidence="10">The sequence shown here is derived from an EMBL/GenBank/DDBJ whole genome shotgun (WGS) entry which is preliminary data.</text>
</comment>
<feature type="region of interest" description="Disordered" evidence="7">
    <location>
        <begin position="1063"/>
        <end position="1086"/>
    </location>
</feature>
<dbReference type="SMART" id="SM00233">
    <property type="entry name" value="PH"/>
    <property type="match status" value="1"/>
</dbReference>
<dbReference type="InterPro" id="IPR011993">
    <property type="entry name" value="PH-like_dom_sf"/>
</dbReference>
<dbReference type="PROSITE" id="PS50003">
    <property type="entry name" value="PH_DOMAIN"/>
    <property type="match status" value="1"/>
</dbReference>
<dbReference type="PANTHER" id="PTHR22988">
    <property type="entry name" value="MYOTONIC DYSTROPHY S/T KINASE-RELATED"/>
    <property type="match status" value="1"/>
</dbReference>
<evidence type="ECO:0000256" key="1">
    <source>
        <dbReference type="ARBA" id="ARBA00022553"/>
    </source>
</evidence>
<dbReference type="SUPFAM" id="SSF57997">
    <property type="entry name" value="Tropomyosin"/>
    <property type="match status" value="1"/>
</dbReference>
<name>A0A834XWU9_APHGI</name>
<dbReference type="GO" id="GO:0005856">
    <property type="term" value="C:cytoskeleton"/>
    <property type="evidence" value="ECO:0007669"/>
    <property type="project" value="TreeGrafter"/>
</dbReference>
<proteinExistence type="predicted"/>
<dbReference type="GO" id="GO:0005737">
    <property type="term" value="C:cytoplasm"/>
    <property type="evidence" value="ECO:0007669"/>
    <property type="project" value="TreeGrafter"/>
</dbReference>
<evidence type="ECO:0000259" key="9">
    <source>
        <dbReference type="PROSITE" id="PS50081"/>
    </source>
</evidence>
<feature type="compositionally biased region" description="Low complexity" evidence="7">
    <location>
        <begin position="569"/>
        <end position="578"/>
    </location>
</feature>
<dbReference type="OrthoDB" id="5919042at2759"/>
<dbReference type="GO" id="GO:0046872">
    <property type="term" value="F:metal ion binding"/>
    <property type="evidence" value="ECO:0007669"/>
    <property type="project" value="UniProtKB-KW"/>
</dbReference>
<dbReference type="GO" id="GO:0004674">
    <property type="term" value="F:protein serine/threonine kinase activity"/>
    <property type="evidence" value="ECO:0007669"/>
    <property type="project" value="UniProtKB-EC"/>
</dbReference>
<accession>A0A834XWU9</accession>
<keyword evidence="2" id="KW-0479">Metal-binding</keyword>
<evidence type="ECO:0000256" key="5">
    <source>
        <dbReference type="ARBA" id="ARBA00048679"/>
    </source>
</evidence>
<evidence type="ECO:0000256" key="4">
    <source>
        <dbReference type="ARBA" id="ARBA00047899"/>
    </source>
</evidence>
<feature type="domain" description="Phorbol-ester/DAG-type" evidence="9">
    <location>
        <begin position="1105"/>
        <end position="1155"/>
    </location>
</feature>
<dbReference type="SUPFAM" id="SSF57889">
    <property type="entry name" value="Cysteine-rich domain"/>
    <property type="match status" value="1"/>
</dbReference>
<dbReference type="SUPFAM" id="SSF50729">
    <property type="entry name" value="PH domain-like"/>
    <property type="match status" value="1"/>
</dbReference>
<dbReference type="InterPro" id="IPR046349">
    <property type="entry name" value="C1-like_sf"/>
</dbReference>
<evidence type="ECO:0000256" key="6">
    <source>
        <dbReference type="SAM" id="Coils"/>
    </source>
</evidence>
<dbReference type="PROSITE" id="PS00479">
    <property type="entry name" value="ZF_DAG_PE_1"/>
    <property type="match status" value="1"/>
</dbReference>
<comment type="catalytic activity">
    <reaction evidence="5">
        <text>L-seryl-[protein] + ATP = O-phospho-L-seryl-[protein] + ADP + H(+)</text>
        <dbReference type="Rhea" id="RHEA:17989"/>
        <dbReference type="Rhea" id="RHEA-COMP:9863"/>
        <dbReference type="Rhea" id="RHEA-COMP:11604"/>
        <dbReference type="ChEBI" id="CHEBI:15378"/>
        <dbReference type="ChEBI" id="CHEBI:29999"/>
        <dbReference type="ChEBI" id="CHEBI:30616"/>
        <dbReference type="ChEBI" id="CHEBI:83421"/>
        <dbReference type="ChEBI" id="CHEBI:456216"/>
        <dbReference type="EC" id="2.7.11.1"/>
    </reaction>
</comment>
<feature type="compositionally biased region" description="Low complexity" evidence="7">
    <location>
        <begin position="1063"/>
        <end position="1080"/>
    </location>
</feature>
<evidence type="ECO:0000313" key="11">
    <source>
        <dbReference type="Proteomes" id="UP000639338"/>
    </source>
</evidence>
<dbReference type="InterPro" id="IPR050839">
    <property type="entry name" value="Rho-assoc_Ser/Thr_Kinase"/>
</dbReference>
<organism evidence="10 11">
    <name type="scientific">Aphidius gifuensis</name>
    <name type="common">Parasitoid wasp</name>
    <dbReference type="NCBI Taxonomy" id="684658"/>
    <lineage>
        <taxon>Eukaryota</taxon>
        <taxon>Metazoa</taxon>
        <taxon>Ecdysozoa</taxon>
        <taxon>Arthropoda</taxon>
        <taxon>Hexapoda</taxon>
        <taxon>Insecta</taxon>
        <taxon>Pterygota</taxon>
        <taxon>Neoptera</taxon>
        <taxon>Endopterygota</taxon>
        <taxon>Hymenoptera</taxon>
        <taxon>Apocrita</taxon>
        <taxon>Ichneumonoidea</taxon>
        <taxon>Braconidae</taxon>
        <taxon>Aphidiinae</taxon>
        <taxon>Aphidius</taxon>
    </lineage>
</organism>
<dbReference type="Gene3D" id="2.30.29.30">
    <property type="entry name" value="Pleckstrin-homology domain (PH domain)/Phosphotyrosine-binding domain (PTB)"/>
    <property type="match status" value="1"/>
</dbReference>
<sequence>MKENLKNQNNSQRRVILKPSCDANVSWIHVGSNVGYYAVKPIKQGQLIFESIFGSYHTKPKTERYIGLGNVSNDPLSCECTTCVENWPTIEHLPSYKSIAFAPVESKELSLAYANRSAVLFRARLYEDCLLDIERSLKRGYPDKLKTKLFLRQSLCFKALKPSSELETEMLSLPKSPSKMSKENSELSLQLRNDRKRELQEQKRRLFELPSKTKELTLSNMSNEKLELSKKLEKNMNDPESAQKKLLELHAKLSEDARLALELQLEEKQIKLEASLKERKKLECELTKIKSGMNSLSRQLDAKTEERRDLERTVLDLITNAKQKWELSEKQKLQRLNKHIESQAIRITELCTINNEMSSKLQRSQCDLETTTAELHKLRTFQIQYKESLAKTRELRRQSVAGVENKLEEIATKSHNQLAEIRMKLESEMLKNNELENELKNERDGNHCRLSRMTVALELAQSDLKDVKEQLCSAQSMIPPRDEEINALRNQLKERTKQLEDINNEDDIVKNLENDIEELLKIDKVKLQVKFQLRKVEELEKLLNNLQQSVTKLEAENARLKSNTDKKSSATTTTQQQLTDDEKKMYDQRIERLEKRLELSRDKFNTEKDIRIQKDIELQNANIDKRIAERNEKLSKDKIEQLEKEKNELIEKLNKKQEEIDDKSKKISNELNKAKTSLADVTKQSSTNRLQADSAQRALTQANEQIQQLQTSSSNLRRELDAARKEMQTNQERVLSLKNENKCFIDDITKLNKLKNSLECKIDDLERKLKEVELNNEVLKETCVVLEEQLTDYERLTSDHETRENTLVQEKMRLQKDIDDVEKKLRESKIRQNEEKTQRLIAEREIEKLESDKIDTENETDHLRQQNNEYKEKVQDLSNKLSSTTMKVDEMKCDLLDLESALEHAKTDAKQVKEESSVYLTRLHQLKDYNEALTNNLQSSTEQERELRSRITELESVFEEMRRFYSEHEFKNEGTRQQQTKLINYLQLKLEEQSNKKINFCDKIFKSKQKEQLPSLTQLNGCSMPVGYCELENQLSRERAKVKTLIEQLLDLKATIASTIPTSPTKKTTLINSPKKSNNNKNEENSHDTLIHHNLASIKRSSHKIHEFNVKTLLLKSGKCTVCNETIQVGKQVSICLHCQLITHCKCSSKAEANCGLSDGFIEYLIQSLSNSDESISTLSVSVQTLTIDESDYTTFHDNDNDVDDVVDNKKDNKNNKITMESWVKVTDNSKTLWDTKYLRLEDGYLCVYEKELLKNMSPINKINLTGKSGFSIRDTIDQTDIPGTTKSDLELIFRVEEGSRPCWSSPPRLDIMALNRVDKKSWLNALKSIKTYQHHV</sequence>
<gene>
    <name evidence="10" type="ORF">HCN44_003331</name>
</gene>
<evidence type="ECO:0000313" key="10">
    <source>
        <dbReference type="EMBL" id="KAF7994241.1"/>
    </source>
</evidence>
<dbReference type="InterPro" id="IPR001849">
    <property type="entry name" value="PH_domain"/>
</dbReference>
<evidence type="ECO:0000256" key="3">
    <source>
        <dbReference type="ARBA" id="ARBA00022833"/>
    </source>
</evidence>
<evidence type="ECO:0000256" key="2">
    <source>
        <dbReference type="ARBA" id="ARBA00022723"/>
    </source>
</evidence>
<dbReference type="PROSITE" id="PS50081">
    <property type="entry name" value="ZF_DAG_PE_2"/>
    <property type="match status" value="1"/>
</dbReference>
<comment type="catalytic activity">
    <reaction evidence="4">
        <text>L-threonyl-[protein] + ATP = O-phospho-L-threonyl-[protein] + ADP + H(+)</text>
        <dbReference type="Rhea" id="RHEA:46608"/>
        <dbReference type="Rhea" id="RHEA-COMP:11060"/>
        <dbReference type="Rhea" id="RHEA-COMP:11605"/>
        <dbReference type="ChEBI" id="CHEBI:15378"/>
        <dbReference type="ChEBI" id="CHEBI:30013"/>
        <dbReference type="ChEBI" id="CHEBI:30616"/>
        <dbReference type="ChEBI" id="CHEBI:61977"/>
        <dbReference type="ChEBI" id="CHEBI:456216"/>
        <dbReference type="EC" id="2.7.11.1"/>
    </reaction>
</comment>
<keyword evidence="11" id="KW-1185">Reference proteome</keyword>
<keyword evidence="6" id="KW-0175">Coiled coil</keyword>
<dbReference type="GO" id="GO:0031032">
    <property type="term" value="P:actomyosin structure organization"/>
    <property type="evidence" value="ECO:0007669"/>
    <property type="project" value="TreeGrafter"/>
</dbReference>
<dbReference type="Gene3D" id="3.30.60.20">
    <property type="match status" value="1"/>
</dbReference>
<evidence type="ECO:0000256" key="7">
    <source>
        <dbReference type="SAM" id="MobiDB-lite"/>
    </source>
</evidence>
<dbReference type="PANTHER" id="PTHR22988:SF71">
    <property type="entry name" value="CITRON RHO-INTERACTING KINASE"/>
    <property type="match status" value="1"/>
</dbReference>
<feature type="domain" description="PH" evidence="8">
    <location>
        <begin position="1217"/>
        <end position="1332"/>
    </location>
</feature>
<reference evidence="10 11" key="1">
    <citation type="submission" date="2020-08" db="EMBL/GenBank/DDBJ databases">
        <title>Aphidius gifuensis genome sequencing and assembly.</title>
        <authorList>
            <person name="Du Z."/>
        </authorList>
    </citation>
    <scope>NUCLEOTIDE SEQUENCE [LARGE SCALE GENOMIC DNA]</scope>
    <source>
        <strain evidence="10">YNYX2018</strain>
        <tissue evidence="10">Adults</tissue>
    </source>
</reference>
<dbReference type="InterPro" id="IPR002219">
    <property type="entry name" value="PKC_DAG/PE"/>
</dbReference>
<feature type="compositionally biased region" description="Basic and acidic residues" evidence="7">
    <location>
        <begin position="557"/>
        <end position="568"/>
    </location>
</feature>
<dbReference type="Gene3D" id="1.10.287.1490">
    <property type="match status" value="1"/>
</dbReference>
<dbReference type="EMBL" id="JACMRX010000002">
    <property type="protein sequence ID" value="KAF7994241.1"/>
    <property type="molecule type" value="Genomic_DNA"/>
</dbReference>